<dbReference type="InterPro" id="IPR000792">
    <property type="entry name" value="Tscrpt_reg_LuxR_C"/>
</dbReference>
<dbReference type="PRINTS" id="PR00038">
    <property type="entry name" value="HTHLUXR"/>
</dbReference>
<gene>
    <name evidence="6" type="ORF">EV199_0979</name>
</gene>
<dbReference type="Proteomes" id="UP000293874">
    <property type="component" value="Unassembled WGS sequence"/>
</dbReference>
<evidence type="ECO:0000256" key="1">
    <source>
        <dbReference type="ARBA" id="ARBA00022553"/>
    </source>
</evidence>
<dbReference type="InterPro" id="IPR058245">
    <property type="entry name" value="NreC/VraR/RcsB-like_REC"/>
</dbReference>
<dbReference type="Gene3D" id="3.40.50.2300">
    <property type="match status" value="1"/>
</dbReference>
<comment type="caution">
    <text evidence="6">The sequence shown here is derived from an EMBL/GenBank/DDBJ whole genome shotgun (WGS) entry which is preliminary data.</text>
</comment>
<accession>A0A4Q7N3H2</accession>
<dbReference type="InterPro" id="IPR001789">
    <property type="entry name" value="Sig_transdc_resp-reg_receiver"/>
</dbReference>
<evidence type="ECO:0000256" key="2">
    <source>
        <dbReference type="ARBA" id="ARBA00023125"/>
    </source>
</evidence>
<keyword evidence="2" id="KW-0238">DNA-binding</keyword>
<dbReference type="GO" id="GO:0000160">
    <property type="term" value="P:phosphorelay signal transduction system"/>
    <property type="evidence" value="ECO:0007669"/>
    <property type="project" value="InterPro"/>
</dbReference>
<feature type="domain" description="HTH luxR-type" evidence="4">
    <location>
        <begin position="143"/>
        <end position="208"/>
    </location>
</feature>
<reference evidence="6 7" key="1">
    <citation type="submission" date="2019-02" db="EMBL/GenBank/DDBJ databases">
        <title>Genomic Encyclopedia of Type Strains, Phase IV (KMG-IV): sequencing the most valuable type-strain genomes for metagenomic binning, comparative biology and taxonomic classification.</title>
        <authorList>
            <person name="Goeker M."/>
        </authorList>
    </citation>
    <scope>NUCLEOTIDE SEQUENCE [LARGE SCALE GENOMIC DNA]</scope>
    <source>
        <strain evidence="6 7">DSM 18116</strain>
    </source>
</reference>
<dbReference type="AlphaFoldDB" id="A0A4Q7N3H2"/>
<sequence length="210" mass="23221">MPARLIIYEDNLRLRQSLELLLSTDSGFTVTGSFDHCNDAAEQVAALLPDLVIMDIDMPGASGIEGTRIIKSIIPETRVIIHTVFDDDTRIFNAICAGADGYLLKNTPPLKLIQALHEVMEGDAPMSPFVAQKVFQHFRSQVPVSDPFNLTAREKEILEWLVKGNSYKMIASAAGITIDAVKKHLQNIYRKLHVNCGTEAVAKALKHKIV</sequence>
<feature type="domain" description="Response regulatory" evidence="5">
    <location>
        <begin position="4"/>
        <end position="120"/>
    </location>
</feature>
<feature type="modified residue" description="4-aspartylphosphate" evidence="3">
    <location>
        <position position="55"/>
    </location>
</feature>
<dbReference type="Pfam" id="PF00072">
    <property type="entry name" value="Response_reg"/>
    <property type="match status" value="1"/>
</dbReference>
<dbReference type="InterPro" id="IPR016032">
    <property type="entry name" value="Sig_transdc_resp-reg_C-effctor"/>
</dbReference>
<evidence type="ECO:0000313" key="6">
    <source>
        <dbReference type="EMBL" id="RZS75118.1"/>
    </source>
</evidence>
<dbReference type="Pfam" id="PF00196">
    <property type="entry name" value="GerE"/>
    <property type="match status" value="1"/>
</dbReference>
<dbReference type="RefSeq" id="WP_130539518.1">
    <property type="nucleotide sequence ID" value="NZ_CP042431.1"/>
</dbReference>
<protein>
    <submittedName>
        <fullName evidence="6">LuxR family two component transcriptional regulator</fullName>
    </submittedName>
</protein>
<dbReference type="OrthoDB" id="9797341at2"/>
<dbReference type="SMART" id="SM00448">
    <property type="entry name" value="REC"/>
    <property type="match status" value="1"/>
</dbReference>
<dbReference type="PANTHER" id="PTHR43214:SF37">
    <property type="entry name" value="TRANSCRIPTIONAL REGULATORY PROTEIN YDFI"/>
    <property type="match status" value="1"/>
</dbReference>
<organism evidence="6 7">
    <name type="scientific">Pseudobacter ginsenosidimutans</name>
    <dbReference type="NCBI Taxonomy" id="661488"/>
    <lineage>
        <taxon>Bacteria</taxon>
        <taxon>Pseudomonadati</taxon>
        <taxon>Bacteroidota</taxon>
        <taxon>Chitinophagia</taxon>
        <taxon>Chitinophagales</taxon>
        <taxon>Chitinophagaceae</taxon>
        <taxon>Pseudobacter</taxon>
    </lineage>
</organism>
<dbReference type="InterPro" id="IPR011006">
    <property type="entry name" value="CheY-like_superfamily"/>
</dbReference>
<evidence type="ECO:0000259" key="5">
    <source>
        <dbReference type="PROSITE" id="PS50110"/>
    </source>
</evidence>
<name>A0A4Q7N3H2_9BACT</name>
<keyword evidence="1 3" id="KW-0597">Phosphoprotein</keyword>
<dbReference type="SUPFAM" id="SSF52172">
    <property type="entry name" value="CheY-like"/>
    <property type="match status" value="1"/>
</dbReference>
<dbReference type="PROSITE" id="PS50110">
    <property type="entry name" value="RESPONSE_REGULATORY"/>
    <property type="match status" value="1"/>
</dbReference>
<dbReference type="EMBL" id="SGXA01000001">
    <property type="protein sequence ID" value="RZS75118.1"/>
    <property type="molecule type" value="Genomic_DNA"/>
</dbReference>
<dbReference type="InterPro" id="IPR039420">
    <property type="entry name" value="WalR-like"/>
</dbReference>
<evidence type="ECO:0000256" key="3">
    <source>
        <dbReference type="PROSITE-ProRule" id="PRU00169"/>
    </source>
</evidence>
<keyword evidence="7" id="KW-1185">Reference proteome</keyword>
<dbReference type="PANTHER" id="PTHR43214">
    <property type="entry name" value="TWO-COMPONENT RESPONSE REGULATOR"/>
    <property type="match status" value="1"/>
</dbReference>
<dbReference type="SUPFAM" id="SSF46894">
    <property type="entry name" value="C-terminal effector domain of the bipartite response regulators"/>
    <property type="match status" value="1"/>
</dbReference>
<proteinExistence type="predicted"/>
<dbReference type="SMART" id="SM00421">
    <property type="entry name" value="HTH_LUXR"/>
    <property type="match status" value="1"/>
</dbReference>
<evidence type="ECO:0000313" key="7">
    <source>
        <dbReference type="Proteomes" id="UP000293874"/>
    </source>
</evidence>
<dbReference type="GO" id="GO:0006355">
    <property type="term" value="P:regulation of DNA-templated transcription"/>
    <property type="evidence" value="ECO:0007669"/>
    <property type="project" value="InterPro"/>
</dbReference>
<dbReference type="PROSITE" id="PS50043">
    <property type="entry name" value="HTH_LUXR_2"/>
    <property type="match status" value="1"/>
</dbReference>
<dbReference type="CDD" id="cd06170">
    <property type="entry name" value="LuxR_C_like"/>
    <property type="match status" value="1"/>
</dbReference>
<evidence type="ECO:0000259" key="4">
    <source>
        <dbReference type="PROSITE" id="PS50043"/>
    </source>
</evidence>
<dbReference type="CDD" id="cd17535">
    <property type="entry name" value="REC_NarL-like"/>
    <property type="match status" value="1"/>
</dbReference>
<dbReference type="GO" id="GO:0003677">
    <property type="term" value="F:DNA binding"/>
    <property type="evidence" value="ECO:0007669"/>
    <property type="project" value="UniProtKB-KW"/>
</dbReference>